<name>A0A2G6E0V0_9BACT</name>
<dbReference type="AlphaFoldDB" id="A0A2G6E0V0"/>
<sequence length="118" mass="12602">MPAAESGKILVLIATDQMGKGDEQLGRRLLETYITTLKELGTSLWQLIFVNGGVKLTSEDSPVLTAIKEYEAAGVVVLSCGTCMEHFGLTDKKAVGGVTNMLDIVMATQNADKVITIN</sequence>
<dbReference type="InterPro" id="IPR019870">
    <property type="entry name" value="Se_metab_YedF"/>
</dbReference>
<reference evidence="1 2" key="1">
    <citation type="submission" date="2017-10" db="EMBL/GenBank/DDBJ databases">
        <title>Novel microbial diversity and functional potential in the marine mammal oral microbiome.</title>
        <authorList>
            <person name="Dudek N.K."/>
            <person name="Sun C.L."/>
            <person name="Burstein D."/>
            <person name="Kantor R.S."/>
            <person name="Aliaga Goltsman D.S."/>
            <person name="Bik E.M."/>
            <person name="Thomas B.C."/>
            <person name="Banfield J.F."/>
            <person name="Relman D.A."/>
        </authorList>
    </citation>
    <scope>NUCLEOTIDE SEQUENCE [LARGE SCALE GENOMIC DNA]</scope>
    <source>
        <strain evidence="1">DOLZORAL124_49_17</strain>
    </source>
</reference>
<gene>
    <name evidence="1" type="primary">yedF</name>
    <name evidence="1" type="ORF">CSB45_16245</name>
</gene>
<proteinExistence type="predicted"/>
<protein>
    <submittedName>
        <fullName evidence="1">Sulfurtransferase-like selenium metabolism protein YedF</fullName>
    </submittedName>
</protein>
<dbReference type="Proteomes" id="UP000229740">
    <property type="component" value="Unassembled WGS sequence"/>
</dbReference>
<dbReference type="Pfam" id="PF02635">
    <property type="entry name" value="DsrE"/>
    <property type="match status" value="1"/>
</dbReference>
<dbReference type="EMBL" id="PDPS01000136">
    <property type="protein sequence ID" value="PID55368.1"/>
    <property type="molecule type" value="Genomic_DNA"/>
</dbReference>
<evidence type="ECO:0000313" key="2">
    <source>
        <dbReference type="Proteomes" id="UP000229740"/>
    </source>
</evidence>
<dbReference type="SUPFAM" id="SSF75169">
    <property type="entry name" value="DsrEFH-like"/>
    <property type="match status" value="1"/>
</dbReference>
<accession>A0A2G6E0V0</accession>
<dbReference type="NCBIfam" id="TIGR03527">
    <property type="entry name" value="selenium_YedF"/>
    <property type="match status" value="1"/>
</dbReference>
<evidence type="ECO:0000313" key="1">
    <source>
        <dbReference type="EMBL" id="PID55368.1"/>
    </source>
</evidence>
<dbReference type="Gene3D" id="3.40.1260.10">
    <property type="entry name" value="DsrEFH-like"/>
    <property type="match status" value="1"/>
</dbReference>
<dbReference type="InterPro" id="IPR003787">
    <property type="entry name" value="Sulphur_relay_DsrE/F-like"/>
</dbReference>
<keyword evidence="1" id="KW-0808">Transferase</keyword>
<dbReference type="InterPro" id="IPR027396">
    <property type="entry name" value="DsrEFH-like"/>
</dbReference>
<organism evidence="1 2">
    <name type="scientific">candidate division KSB3 bacterium</name>
    <dbReference type="NCBI Taxonomy" id="2044937"/>
    <lineage>
        <taxon>Bacteria</taxon>
        <taxon>candidate division KSB3</taxon>
    </lineage>
</organism>
<dbReference type="GO" id="GO:0016740">
    <property type="term" value="F:transferase activity"/>
    <property type="evidence" value="ECO:0007669"/>
    <property type="project" value="UniProtKB-KW"/>
</dbReference>
<comment type="caution">
    <text evidence="1">The sequence shown here is derived from an EMBL/GenBank/DDBJ whole genome shotgun (WGS) entry which is preliminary data.</text>
</comment>